<organism evidence="7 8">
    <name type="scientific">Hyaloscypha bicolor E</name>
    <dbReference type="NCBI Taxonomy" id="1095630"/>
    <lineage>
        <taxon>Eukaryota</taxon>
        <taxon>Fungi</taxon>
        <taxon>Dikarya</taxon>
        <taxon>Ascomycota</taxon>
        <taxon>Pezizomycotina</taxon>
        <taxon>Leotiomycetes</taxon>
        <taxon>Helotiales</taxon>
        <taxon>Hyaloscyphaceae</taxon>
        <taxon>Hyaloscypha</taxon>
        <taxon>Hyaloscypha bicolor</taxon>
    </lineage>
</organism>
<dbReference type="GO" id="GO:0008171">
    <property type="term" value="F:O-methyltransferase activity"/>
    <property type="evidence" value="ECO:0007669"/>
    <property type="project" value="InterPro"/>
</dbReference>
<dbReference type="SUPFAM" id="SSF53335">
    <property type="entry name" value="S-adenosyl-L-methionine-dependent methyltransferases"/>
    <property type="match status" value="1"/>
</dbReference>
<dbReference type="SUPFAM" id="SSF46785">
    <property type="entry name" value="Winged helix' DNA-binding domain"/>
    <property type="match status" value="1"/>
</dbReference>
<dbReference type="PROSITE" id="PS51683">
    <property type="entry name" value="SAM_OMT_II"/>
    <property type="match status" value="1"/>
</dbReference>
<dbReference type="Proteomes" id="UP000235371">
    <property type="component" value="Unassembled WGS sequence"/>
</dbReference>
<evidence type="ECO:0000256" key="3">
    <source>
        <dbReference type="ARBA" id="ARBA00022691"/>
    </source>
</evidence>
<feature type="domain" description="O-methyltransferase dimerisation" evidence="6">
    <location>
        <begin position="75"/>
        <end position="150"/>
    </location>
</feature>
<dbReference type="Gene3D" id="1.10.10.10">
    <property type="entry name" value="Winged helix-like DNA-binding domain superfamily/Winged helix DNA-binding domain"/>
    <property type="match status" value="1"/>
</dbReference>
<dbReference type="AlphaFoldDB" id="A0A2J6TE60"/>
<feature type="domain" description="O-methyltransferase C-terminal" evidence="5">
    <location>
        <begin position="188"/>
        <end position="273"/>
    </location>
</feature>
<evidence type="ECO:0000256" key="2">
    <source>
        <dbReference type="ARBA" id="ARBA00022679"/>
    </source>
</evidence>
<dbReference type="Gene3D" id="3.40.50.150">
    <property type="entry name" value="Vaccinia Virus protein VP39"/>
    <property type="match status" value="1"/>
</dbReference>
<dbReference type="InterPro" id="IPR001077">
    <property type="entry name" value="COMT_C"/>
</dbReference>
<dbReference type="EMBL" id="KZ613786">
    <property type="protein sequence ID" value="PMD61279.1"/>
    <property type="molecule type" value="Genomic_DNA"/>
</dbReference>
<dbReference type="Pfam" id="PF08100">
    <property type="entry name" value="Dimerisation"/>
    <property type="match status" value="1"/>
</dbReference>
<accession>A0A2J6TE60</accession>
<dbReference type="InterPro" id="IPR036388">
    <property type="entry name" value="WH-like_DNA-bd_sf"/>
</dbReference>
<reference evidence="7 8" key="1">
    <citation type="submission" date="2016-04" db="EMBL/GenBank/DDBJ databases">
        <title>A degradative enzymes factory behind the ericoid mycorrhizal symbiosis.</title>
        <authorList>
            <consortium name="DOE Joint Genome Institute"/>
            <person name="Martino E."/>
            <person name="Morin E."/>
            <person name="Grelet G."/>
            <person name="Kuo A."/>
            <person name="Kohler A."/>
            <person name="Daghino S."/>
            <person name="Barry K."/>
            <person name="Choi C."/>
            <person name="Cichocki N."/>
            <person name="Clum A."/>
            <person name="Copeland A."/>
            <person name="Hainaut M."/>
            <person name="Haridas S."/>
            <person name="Labutti K."/>
            <person name="Lindquist E."/>
            <person name="Lipzen A."/>
            <person name="Khouja H.-R."/>
            <person name="Murat C."/>
            <person name="Ohm R."/>
            <person name="Olson A."/>
            <person name="Spatafora J."/>
            <person name="Veneault-Fourrey C."/>
            <person name="Henrissat B."/>
            <person name="Grigoriev I."/>
            <person name="Martin F."/>
            <person name="Perotto S."/>
        </authorList>
    </citation>
    <scope>NUCLEOTIDE SEQUENCE [LARGE SCALE GENOMIC DNA]</scope>
    <source>
        <strain evidence="7 8">E</strain>
    </source>
</reference>
<feature type="region of interest" description="Disordered" evidence="4">
    <location>
        <begin position="316"/>
        <end position="346"/>
    </location>
</feature>
<dbReference type="PANTHER" id="PTHR43712:SF11">
    <property type="entry name" value="O-METHYLTRANSFERASE (AFU_ORTHOLOGUE AFUA_2G17820)-RELATED"/>
    <property type="match status" value="1"/>
</dbReference>
<evidence type="ECO:0000259" key="6">
    <source>
        <dbReference type="Pfam" id="PF08100"/>
    </source>
</evidence>
<dbReference type="InterPro" id="IPR016461">
    <property type="entry name" value="COMT-like"/>
</dbReference>
<dbReference type="InterPro" id="IPR036390">
    <property type="entry name" value="WH_DNA-bd_sf"/>
</dbReference>
<dbReference type="OrthoDB" id="2410195at2759"/>
<feature type="compositionally biased region" description="Polar residues" evidence="4">
    <location>
        <begin position="316"/>
        <end position="339"/>
    </location>
</feature>
<evidence type="ECO:0000256" key="4">
    <source>
        <dbReference type="SAM" id="MobiDB-lite"/>
    </source>
</evidence>
<dbReference type="Pfam" id="PF00891">
    <property type="entry name" value="Methyltransf_2"/>
    <property type="match status" value="1"/>
</dbReference>
<keyword evidence="8" id="KW-1185">Reference proteome</keyword>
<proteinExistence type="predicted"/>
<evidence type="ECO:0000259" key="5">
    <source>
        <dbReference type="Pfam" id="PF00891"/>
    </source>
</evidence>
<gene>
    <name evidence="7" type="ORF">K444DRAFT_662389</name>
</gene>
<dbReference type="InterPro" id="IPR029063">
    <property type="entry name" value="SAM-dependent_MTases_sf"/>
</dbReference>
<keyword evidence="1" id="KW-0489">Methyltransferase</keyword>
<evidence type="ECO:0000313" key="8">
    <source>
        <dbReference type="Proteomes" id="UP000235371"/>
    </source>
</evidence>
<evidence type="ECO:0000313" key="7">
    <source>
        <dbReference type="EMBL" id="PMD61279.1"/>
    </source>
</evidence>
<name>A0A2J6TE60_9HELO</name>
<keyword evidence="3" id="KW-0949">S-adenosyl-L-methionine</keyword>
<dbReference type="GeneID" id="36594782"/>
<evidence type="ECO:0000256" key="1">
    <source>
        <dbReference type="ARBA" id="ARBA00022603"/>
    </source>
</evidence>
<sequence length="346" mass="37837">MSGSGPPPFEPSVELLAPLSESIQASIAQYSSASNPAEKALALKAIQATSSKLSLATTSIPRRFSEINLRPYLNVTLRLAFEIRLFETIPSNSSITIEEAASKVNASEEFIFRLIRVLGASEILEVFYPEETSIGLVSFSHTPISSFLLSPLAKASFRHHFETMLPAQLGSVPGYYHKYGFKSPEDHKNVPFTFAHGTVDEGYFDILVKDAEKLTIFNNAMEIMAVLGLKSLGTMYAFDQLVPNKDGIALVDIGGGKGHMLKAIQAAYPEMRGKLVLEDLKTCNLSKNRIELLPEIHLPRLARQSLLANLIEYSTSDEGSSPFQATDLRNGTFGATSRADTSHEGH</sequence>
<dbReference type="InParanoid" id="A0A2J6TE60"/>
<dbReference type="PANTHER" id="PTHR43712">
    <property type="entry name" value="PUTATIVE (AFU_ORTHOLOGUE AFUA_4G14580)-RELATED"/>
    <property type="match status" value="1"/>
</dbReference>
<protein>
    <submittedName>
        <fullName evidence="7">Uncharacterized protein</fullName>
    </submittedName>
</protein>
<dbReference type="GO" id="GO:0032259">
    <property type="term" value="P:methylation"/>
    <property type="evidence" value="ECO:0007669"/>
    <property type="project" value="UniProtKB-KW"/>
</dbReference>
<dbReference type="RefSeq" id="XP_024738183.1">
    <property type="nucleotide sequence ID" value="XM_024886705.1"/>
</dbReference>
<keyword evidence="2" id="KW-0808">Transferase</keyword>
<dbReference type="InterPro" id="IPR012967">
    <property type="entry name" value="COMT_dimerisation"/>
</dbReference>
<dbReference type="GO" id="GO:0046983">
    <property type="term" value="F:protein dimerization activity"/>
    <property type="evidence" value="ECO:0007669"/>
    <property type="project" value="InterPro"/>
</dbReference>